<organism evidence="1 2">
    <name type="scientific">Ornithinibacillus bavariensis</name>
    <dbReference type="NCBI Taxonomy" id="545502"/>
    <lineage>
        <taxon>Bacteria</taxon>
        <taxon>Bacillati</taxon>
        <taxon>Bacillota</taxon>
        <taxon>Bacilli</taxon>
        <taxon>Bacillales</taxon>
        <taxon>Bacillaceae</taxon>
        <taxon>Ornithinibacillus</taxon>
    </lineage>
</organism>
<dbReference type="RefSeq" id="WP_212922181.1">
    <property type="nucleotide sequence ID" value="NZ_BORP01000008.1"/>
</dbReference>
<evidence type="ECO:0000313" key="2">
    <source>
        <dbReference type="Proteomes" id="UP000676917"/>
    </source>
</evidence>
<comment type="caution">
    <text evidence="1">The sequence shown here is derived from an EMBL/GenBank/DDBJ whole genome shotgun (WGS) entry which is preliminary data.</text>
</comment>
<protein>
    <recommendedName>
        <fullName evidence="3">Peptide ABC transporter permease</fullName>
    </recommendedName>
</protein>
<sequence length="397" mass="46673">MNKNLSQISQDLVKEKLESYWPNFDLVAFALYDTSNVYLFNHPKFKQHNKFQTLKRDHQFNGCTLILYEGYPTAIVDVELYDDYEGLYSIFVHELFHGFQYLKGERRFPDEIIGLTYPLSKENVELRNRERAILFDAMLEDDIMKKKQYLNTFISLREKRAANMDNYITYENLVETIEGPAWYVELKAYSEKSTIEHKSIIKKYGHYLIDKFESTLDIRKSCYSSGLVMCLLLDDFLPDWKEGFWDKPETLYDLLKQNSDNIEIIRDVEISAETEKVINFVKQKRNCSLESFEQQNGIHLFIEGEIKAISFDPMNIVPLEDRLLHKNFIKVRINNIDYLIQQPVIAHCKDGFRNITTLHLILQNNPIENIDSLTIEGIGVINGSYKKQENGYTIICE</sequence>
<accession>A0A919XA84</accession>
<evidence type="ECO:0008006" key="3">
    <source>
        <dbReference type="Google" id="ProtNLM"/>
    </source>
</evidence>
<dbReference type="AlphaFoldDB" id="A0A919XA84"/>
<dbReference type="EMBL" id="BORP01000008">
    <property type="protein sequence ID" value="GIO28729.1"/>
    <property type="molecule type" value="Genomic_DNA"/>
</dbReference>
<evidence type="ECO:0000313" key="1">
    <source>
        <dbReference type="EMBL" id="GIO28729.1"/>
    </source>
</evidence>
<dbReference type="Proteomes" id="UP000676917">
    <property type="component" value="Unassembled WGS sequence"/>
</dbReference>
<proteinExistence type="predicted"/>
<keyword evidence="2" id="KW-1185">Reference proteome</keyword>
<gene>
    <name evidence="1" type="ORF">J43TS3_33400</name>
</gene>
<reference evidence="1" key="1">
    <citation type="submission" date="2021-03" db="EMBL/GenBank/DDBJ databases">
        <title>Antimicrobial resistance genes in bacteria isolated from Japanese honey, and their potential for conferring macrolide and lincosamide resistance in the American foulbrood pathogen Paenibacillus larvae.</title>
        <authorList>
            <person name="Okamoto M."/>
            <person name="Kumagai M."/>
            <person name="Kanamori H."/>
            <person name="Takamatsu D."/>
        </authorList>
    </citation>
    <scope>NUCLEOTIDE SEQUENCE</scope>
    <source>
        <strain evidence="1">J43TS3</strain>
    </source>
</reference>
<name>A0A919XA84_9BACI</name>